<dbReference type="EMBL" id="QFQP01000021">
    <property type="protein sequence ID" value="PZR09384.1"/>
    <property type="molecule type" value="Genomic_DNA"/>
</dbReference>
<sequence>MLIPLIALTLAQTPAPVDVSLFKDKLVLLTDGKGHYVAFDPATPYEATTSFYGDGKTFARIPIFSGGRSGSESWSMAFWDPRVRHSGNGPGTIEMKESGKKHVASCAKKDTELTVVPREESKKIVDAATFTDTTWTRQPEKLLRDDTGVYYLVDRFRSREPSDRRDFRVFVGHKGAMKQMPLKEIVDDTQGMVLATKTGDLRLVTKGDKFEGKWIVGKKQTSLVEVNLDNFDTVRMVYLDLGPYSGQRLGTPCDDFM</sequence>
<organism evidence="1 2">
    <name type="scientific">Archangium gephyra</name>
    <dbReference type="NCBI Taxonomy" id="48"/>
    <lineage>
        <taxon>Bacteria</taxon>
        <taxon>Pseudomonadati</taxon>
        <taxon>Myxococcota</taxon>
        <taxon>Myxococcia</taxon>
        <taxon>Myxococcales</taxon>
        <taxon>Cystobacterineae</taxon>
        <taxon>Archangiaceae</taxon>
        <taxon>Archangium</taxon>
    </lineage>
</organism>
<name>A0A2W5V124_9BACT</name>
<reference evidence="1 2" key="1">
    <citation type="submission" date="2017-08" db="EMBL/GenBank/DDBJ databases">
        <title>Infants hospitalized years apart are colonized by the same room-sourced microbial strains.</title>
        <authorList>
            <person name="Brooks B."/>
            <person name="Olm M.R."/>
            <person name="Firek B.A."/>
            <person name="Baker R."/>
            <person name="Thomas B.C."/>
            <person name="Morowitz M.J."/>
            <person name="Banfield J.F."/>
        </authorList>
    </citation>
    <scope>NUCLEOTIDE SEQUENCE [LARGE SCALE GENOMIC DNA]</scope>
    <source>
        <strain evidence="1">S2_003_000_R2_14</strain>
    </source>
</reference>
<protein>
    <submittedName>
        <fullName evidence="1">Uncharacterized protein</fullName>
    </submittedName>
</protein>
<proteinExistence type="predicted"/>
<comment type="caution">
    <text evidence="1">The sequence shown here is derived from an EMBL/GenBank/DDBJ whole genome shotgun (WGS) entry which is preliminary data.</text>
</comment>
<dbReference type="Proteomes" id="UP000249061">
    <property type="component" value="Unassembled WGS sequence"/>
</dbReference>
<evidence type="ECO:0000313" key="1">
    <source>
        <dbReference type="EMBL" id="PZR09384.1"/>
    </source>
</evidence>
<accession>A0A2W5V124</accession>
<gene>
    <name evidence="1" type="ORF">DI536_22660</name>
</gene>
<evidence type="ECO:0000313" key="2">
    <source>
        <dbReference type="Proteomes" id="UP000249061"/>
    </source>
</evidence>
<dbReference type="AlphaFoldDB" id="A0A2W5V124"/>